<name>A0A1E1F896_9SPHN</name>
<proteinExistence type="predicted"/>
<dbReference type="InterPro" id="IPR050237">
    <property type="entry name" value="ATP-dep_AMP-bd_enzyme"/>
</dbReference>
<dbReference type="OrthoDB" id="9803968at2"/>
<feature type="domain" description="AMP-dependent synthetase/ligase" evidence="1">
    <location>
        <begin position="11"/>
        <end position="181"/>
    </location>
</feature>
<evidence type="ECO:0000259" key="1">
    <source>
        <dbReference type="Pfam" id="PF00501"/>
    </source>
</evidence>
<dbReference type="Proteomes" id="UP000218272">
    <property type="component" value="Plasmid pSCLO_3"/>
</dbReference>
<dbReference type="SUPFAM" id="SSF56801">
    <property type="entry name" value="Acetyl-CoA synthetase-like"/>
    <property type="match status" value="1"/>
</dbReference>
<dbReference type="KEGG" id="sclo:SCLO_3000680"/>
<evidence type="ECO:0000313" key="3">
    <source>
        <dbReference type="Proteomes" id="UP000218272"/>
    </source>
</evidence>
<protein>
    <submittedName>
        <fullName evidence="2">2-succinylbenzoyl-CoA synthetase</fullName>
    </submittedName>
</protein>
<organism evidence="2 3">
    <name type="scientific">Sphingobium cloacae</name>
    <dbReference type="NCBI Taxonomy" id="120107"/>
    <lineage>
        <taxon>Bacteria</taxon>
        <taxon>Pseudomonadati</taxon>
        <taxon>Pseudomonadota</taxon>
        <taxon>Alphaproteobacteria</taxon>
        <taxon>Sphingomonadales</taxon>
        <taxon>Sphingomonadaceae</taxon>
        <taxon>Sphingobium</taxon>
    </lineage>
</organism>
<evidence type="ECO:0000313" key="2">
    <source>
        <dbReference type="EMBL" id="BAV66735.1"/>
    </source>
</evidence>
<dbReference type="InterPro" id="IPR042099">
    <property type="entry name" value="ANL_N_sf"/>
</dbReference>
<dbReference type="EMBL" id="AP017657">
    <property type="protein sequence ID" value="BAV66735.1"/>
    <property type="molecule type" value="Genomic_DNA"/>
</dbReference>
<accession>A0A1E1F896</accession>
<keyword evidence="3" id="KW-1185">Reference proteome</keyword>
<dbReference type="AlphaFoldDB" id="A0A1E1F896"/>
<dbReference type="RefSeq" id="WP_096362252.1">
    <property type="nucleotide sequence ID" value="NZ_AP017657.1"/>
</dbReference>
<dbReference type="GeneID" id="39501921"/>
<keyword evidence="2" id="KW-0614">Plasmid</keyword>
<geneLocation type="plasmid" evidence="3">
    <name>psclo_3 dna</name>
</geneLocation>
<dbReference type="InterPro" id="IPR000873">
    <property type="entry name" value="AMP-dep_synth/lig_dom"/>
</dbReference>
<sequence length="190" mass="20971">MQDNIGLFLTKRALLNPEREAFVDGTGSLRLTFKELNERSNRLANAFVEAGVKVGERVGILTMNGAEFVESYFALAKIGAVVVPLNWRLVPDELEFILRDSGVSRLVFDNEFQKTAAELHRRGDKTDVEHWLQICAEGECAPFAKSYCDFRNTGTVAEPQVRAAGDAILSIMYTSGTTGLPNPPYSPKVS</sequence>
<dbReference type="Gene3D" id="3.40.50.12780">
    <property type="entry name" value="N-terminal domain of ligase-like"/>
    <property type="match status" value="1"/>
</dbReference>
<dbReference type="Pfam" id="PF00501">
    <property type="entry name" value="AMP-binding"/>
    <property type="match status" value="1"/>
</dbReference>
<reference evidence="2 3" key="1">
    <citation type="submission" date="2016-10" db="EMBL/GenBank/DDBJ databases">
        <title>Complete Genome Sequence of the Nonylphenol-Degrading Bacterium Sphingobium cloacae JCM 10874T.</title>
        <authorList>
            <person name="Ootsuka M."/>
            <person name="Nishizawa T."/>
            <person name="Ohta H."/>
        </authorList>
    </citation>
    <scope>NUCLEOTIDE SEQUENCE [LARGE SCALE GENOMIC DNA]</scope>
    <source>
        <strain evidence="2 3">JCM 10874</strain>
        <plasmid evidence="3">psclo_3 dna</plasmid>
    </source>
</reference>
<dbReference type="PANTHER" id="PTHR43767:SF1">
    <property type="entry name" value="NONRIBOSOMAL PEPTIDE SYNTHASE PES1 (EUROFUNG)-RELATED"/>
    <property type="match status" value="1"/>
</dbReference>
<dbReference type="PANTHER" id="PTHR43767">
    <property type="entry name" value="LONG-CHAIN-FATTY-ACID--COA LIGASE"/>
    <property type="match status" value="1"/>
</dbReference>
<gene>
    <name evidence="2" type="ORF">SCLO_3000680</name>
</gene>